<protein>
    <recommendedName>
        <fullName evidence="3">DNA repair protein</fullName>
    </recommendedName>
</protein>
<dbReference type="InterPro" id="IPR014519">
    <property type="entry name" value="UCP024492"/>
</dbReference>
<evidence type="ECO:0000313" key="2">
    <source>
        <dbReference type="Proteomes" id="UP000606921"/>
    </source>
</evidence>
<dbReference type="PIRSF" id="PIRSF024492">
    <property type="entry name" value="UCP024492"/>
    <property type="match status" value="1"/>
</dbReference>
<evidence type="ECO:0000313" key="1">
    <source>
        <dbReference type="EMBL" id="CAD7047017.1"/>
    </source>
</evidence>
<dbReference type="Proteomes" id="UP000606921">
    <property type="component" value="Unassembled WGS sequence"/>
</dbReference>
<dbReference type="RefSeq" id="WP_142593411.1">
    <property type="nucleotide sequence ID" value="NZ_CABFWF030000013.1"/>
</dbReference>
<dbReference type="Pfam" id="PF04343">
    <property type="entry name" value="DUF488"/>
    <property type="match status" value="1"/>
</dbReference>
<gene>
    <name evidence="1" type="ORF">REJC140_04168</name>
</gene>
<comment type="caution">
    <text evidence="1">The sequence shown here is derived from an EMBL/GenBank/DDBJ whole genome shotgun (WGS) entry which is preliminary data.</text>
</comment>
<accession>A0ABN7JW19</accession>
<dbReference type="PANTHER" id="PTHR39337">
    <property type="entry name" value="BLR5642 PROTEIN"/>
    <property type="match status" value="1"/>
</dbReference>
<evidence type="ECO:0008006" key="3">
    <source>
        <dbReference type="Google" id="ProtNLM"/>
    </source>
</evidence>
<dbReference type="EMBL" id="CABFWF030000013">
    <property type="protein sequence ID" value="CAD7047017.1"/>
    <property type="molecule type" value="Genomic_DNA"/>
</dbReference>
<sequence length="205" mass="23386">MLVDERTHQHERSLAPLGEDKASFFTIGHSTRPIPVFVELLRVAEVQVVVDVRSIRRSRTNPQYNEDVLGSALEPYQIGYTHIPQLGGRRKREKGIEQDVNAFWNNRSFHNYADYALTADFREGLEQLLLLGTSRRCAIMCAEAVWWRCHRRIVADYLLQRGVDVYHLMEGDRTSPARLTAGATIRGDGTIIYPKPQASSEIECC</sequence>
<keyword evidence="2" id="KW-1185">Reference proteome</keyword>
<reference evidence="1 2" key="1">
    <citation type="submission" date="2020-11" db="EMBL/GenBank/DDBJ databases">
        <authorList>
            <person name="Lassalle F."/>
        </authorList>
    </citation>
    <scope>NUCLEOTIDE SEQUENCE [LARGE SCALE GENOMIC DNA]</scope>
    <source>
        <strain evidence="1 2">JC140</strain>
    </source>
</reference>
<dbReference type="InterPro" id="IPR007438">
    <property type="entry name" value="DUF488"/>
</dbReference>
<organism evidence="1 2">
    <name type="scientific">Pseudorhizobium endolithicum</name>
    <dbReference type="NCBI Taxonomy" id="1191678"/>
    <lineage>
        <taxon>Bacteria</taxon>
        <taxon>Pseudomonadati</taxon>
        <taxon>Pseudomonadota</taxon>
        <taxon>Alphaproteobacteria</taxon>
        <taxon>Hyphomicrobiales</taxon>
        <taxon>Rhizobiaceae</taxon>
        <taxon>Rhizobium/Agrobacterium group</taxon>
        <taxon>Pseudorhizobium</taxon>
    </lineage>
</organism>
<dbReference type="PANTHER" id="PTHR39337:SF1">
    <property type="entry name" value="BLR5642 PROTEIN"/>
    <property type="match status" value="1"/>
</dbReference>
<name>A0ABN7JW19_9HYPH</name>
<proteinExistence type="predicted"/>